<evidence type="ECO:0000313" key="4">
    <source>
        <dbReference type="Proteomes" id="UP000199308"/>
    </source>
</evidence>
<organism evidence="3 4">
    <name type="scientific">Thalassotalea agarivorans</name>
    <name type="common">Thalassomonas agarivorans</name>
    <dbReference type="NCBI Taxonomy" id="349064"/>
    <lineage>
        <taxon>Bacteria</taxon>
        <taxon>Pseudomonadati</taxon>
        <taxon>Pseudomonadota</taxon>
        <taxon>Gammaproteobacteria</taxon>
        <taxon>Alteromonadales</taxon>
        <taxon>Colwelliaceae</taxon>
        <taxon>Thalassotalea</taxon>
    </lineage>
</organism>
<dbReference type="Pfam" id="PF13439">
    <property type="entry name" value="Glyco_transf_4"/>
    <property type="match status" value="1"/>
</dbReference>
<dbReference type="SUPFAM" id="SSF53756">
    <property type="entry name" value="UDP-Glycosyltransferase/glycogen phosphorylase"/>
    <property type="match status" value="1"/>
</dbReference>
<dbReference type="InterPro" id="IPR001296">
    <property type="entry name" value="Glyco_trans_1"/>
</dbReference>
<dbReference type="PANTHER" id="PTHR12526">
    <property type="entry name" value="GLYCOSYLTRANSFERASE"/>
    <property type="match status" value="1"/>
</dbReference>
<dbReference type="Pfam" id="PF00534">
    <property type="entry name" value="Glycos_transf_1"/>
    <property type="match status" value="1"/>
</dbReference>
<dbReference type="GO" id="GO:0016757">
    <property type="term" value="F:glycosyltransferase activity"/>
    <property type="evidence" value="ECO:0007669"/>
    <property type="project" value="InterPro"/>
</dbReference>
<dbReference type="PANTHER" id="PTHR12526:SF638">
    <property type="entry name" value="SPORE COAT PROTEIN SA"/>
    <property type="match status" value="1"/>
</dbReference>
<dbReference type="AlphaFoldDB" id="A0A1I0HT15"/>
<dbReference type="CDD" id="cd03811">
    <property type="entry name" value="GT4_GT28_WabH-like"/>
    <property type="match status" value="1"/>
</dbReference>
<dbReference type="Proteomes" id="UP000199308">
    <property type="component" value="Unassembled WGS sequence"/>
</dbReference>
<evidence type="ECO:0000313" key="3">
    <source>
        <dbReference type="EMBL" id="SET87347.1"/>
    </source>
</evidence>
<feature type="domain" description="Glycosyl transferase family 1" evidence="1">
    <location>
        <begin position="188"/>
        <end position="334"/>
    </location>
</feature>
<gene>
    <name evidence="3" type="ORF">SAMN05660429_02923</name>
</gene>
<dbReference type="Gene3D" id="3.40.50.2000">
    <property type="entry name" value="Glycogen Phosphorylase B"/>
    <property type="match status" value="2"/>
</dbReference>
<dbReference type="STRING" id="349064.SAMN05660429_02923"/>
<evidence type="ECO:0000259" key="2">
    <source>
        <dbReference type="Pfam" id="PF13439"/>
    </source>
</evidence>
<dbReference type="InterPro" id="IPR028098">
    <property type="entry name" value="Glyco_trans_4-like_N"/>
</dbReference>
<keyword evidence="4" id="KW-1185">Reference proteome</keyword>
<dbReference type="RefSeq" id="WP_093332118.1">
    <property type="nucleotide sequence ID" value="NZ_AP027363.1"/>
</dbReference>
<dbReference type="GO" id="GO:1901135">
    <property type="term" value="P:carbohydrate derivative metabolic process"/>
    <property type="evidence" value="ECO:0007669"/>
    <property type="project" value="UniProtKB-ARBA"/>
</dbReference>
<feature type="domain" description="Glycosyltransferase subfamily 4-like N-terminal" evidence="2">
    <location>
        <begin position="15"/>
        <end position="179"/>
    </location>
</feature>
<protein>
    <submittedName>
        <fullName evidence="3">Glycosyltransferase involved in cell wall bisynthesis</fullName>
    </submittedName>
</protein>
<dbReference type="OrthoDB" id="4611853at2"/>
<reference evidence="3 4" key="1">
    <citation type="submission" date="2016-10" db="EMBL/GenBank/DDBJ databases">
        <authorList>
            <person name="de Groot N.N."/>
        </authorList>
    </citation>
    <scope>NUCLEOTIDE SEQUENCE [LARGE SCALE GENOMIC DNA]</scope>
    <source>
        <strain evidence="3 4">DSM 19706</strain>
    </source>
</reference>
<keyword evidence="3" id="KW-0808">Transferase</keyword>
<sequence>MQKHIVCVIDSLSGGGAEKMAIVLAQSLQALGHKVTFLSLVKKHDYDLPVDIDVEFLYIDNRRKIDAFWRKRYSIKLLERWFDGLPIPADLVLSHLDKANNLLTQSKINNVFYVVHNSIKGELERQTKLGFFSYRYLKSSKQRLSGENLVAVSDGIKSEIESLDWLVPKSITRIYNPFNFQEIKRFAQEKQMGIPKHPYIIHVGRVAKQKRHDVLFSALAKMKQKISVVVLCSNIKKVRTIARKYQVDDQVITPGFVQNPYAWIKHAECLVLTSDYEGFGNVLVEALALSVAVVSTNCPHGPSEILTGKLSRCLWPVGDSGALANQLDGILEHKEGVIPKPEILDKVGALDIAKQYLKLIKD</sequence>
<proteinExistence type="predicted"/>
<evidence type="ECO:0000259" key="1">
    <source>
        <dbReference type="Pfam" id="PF00534"/>
    </source>
</evidence>
<dbReference type="EMBL" id="FOHK01000018">
    <property type="protein sequence ID" value="SET87347.1"/>
    <property type="molecule type" value="Genomic_DNA"/>
</dbReference>
<name>A0A1I0HT15_THASX</name>
<accession>A0A1I0HT15</accession>